<dbReference type="RefSeq" id="WP_184337259.1">
    <property type="nucleotide sequence ID" value="NZ_JACHIG010000001.1"/>
</dbReference>
<evidence type="ECO:0000313" key="2">
    <source>
        <dbReference type="Proteomes" id="UP000590740"/>
    </source>
</evidence>
<protein>
    <submittedName>
        <fullName evidence="1">Uncharacterized protein</fullName>
    </submittedName>
</protein>
<evidence type="ECO:0000313" key="1">
    <source>
        <dbReference type="EMBL" id="MBB5030495.1"/>
    </source>
</evidence>
<keyword evidence="2" id="KW-1185">Reference proteome</keyword>
<accession>A0A7W7Y755</accession>
<dbReference type="Proteomes" id="UP000590740">
    <property type="component" value="Unassembled WGS sequence"/>
</dbReference>
<comment type="caution">
    <text evidence="1">The sequence shown here is derived from an EMBL/GenBank/DDBJ whole genome shotgun (WGS) entry which is preliminary data.</text>
</comment>
<gene>
    <name evidence="1" type="ORF">HNQ65_000049</name>
</gene>
<reference evidence="1 2" key="1">
    <citation type="submission" date="2020-08" db="EMBL/GenBank/DDBJ databases">
        <title>Genomic Encyclopedia of Type Strains, Phase IV (KMG-IV): sequencing the most valuable type-strain genomes for metagenomic binning, comparative biology and taxonomic classification.</title>
        <authorList>
            <person name="Goeker M."/>
        </authorList>
    </citation>
    <scope>NUCLEOTIDE SEQUENCE [LARGE SCALE GENOMIC DNA]</scope>
    <source>
        <strain evidence="1 2">DSM 12252</strain>
    </source>
</reference>
<sequence length="545" mass="61284">MDTQPDAATSHALGQDVTRPYGEYRYVPQKNIYQQTSIADSIGDLRQNTRDVLAPISNINRYTSWSLYSATDSYFLGTSLGLNLGIPAFGVQLGSGYGGIQSNRFTMIAGPFVLDSFYAGYGLIYTDIQGNYPGIASLPDDGWAQIVWMSFRATLVLGDSLALSINPYLYWLPDKGQVGWALPGPMAGMMLPQFGARSLFQGIWKKEWANWRLVVSDQFTPYIQPYNLWDVYVNANQSWGDLSPIERVGRYGVGYGASAMHNYDPSARFGLGRDRWSGLAGYYNIIGARLFGRHGNATQSMFYIDRVDAWNKNFDTLYSALNGGAYIRNGDPFFTSYAGYNFSTRAPFFKTTINWASVGFRKSLTNFLTTYAEGGYYWLTGEGPHYNGWTALVGVQNRLGPLTYQYAEVGRRVYRPFNAPVGLEDFAEYRLVHLLGGRINTTAYAGISKRYLQFNKQITQQIKYAGLMMSTNISGRISSFASAGWENITLPSNGIEWTQWTYRAGLSYAMSSTVNSQLFYQYLDFHGNTYSYTEHYLYLGVSKIF</sequence>
<dbReference type="EMBL" id="JACHIG010000001">
    <property type="protein sequence ID" value="MBB5030495.1"/>
    <property type="molecule type" value="Genomic_DNA"/>
</dbReference>
<dbReference type="AlphaFoldDB" id="A0A7W7Y755"/>
<name>A0A7W7Y755_9BACT</name>
<proteinExistence type="predicted"/>
<organism evidence="1 2">
    <name type="scientific">Prosthecobacter vanneervenii</name>
    <dbReference type="NCBI Taxonomy" id="48466"/>
    <lineage>
        <taxon>Bacteria</taxon>
        <taxon>Pseudomonadati</taxon>
        <taxon>Verrucomicrobiota</taxon>
        <taxon>Verrucomicrobiia</taxon>
        <taxon>Verrucomicrobiales</taxon>
        <taxon>Verrucomicrobiaceae</taxon>
        <taxon>Prosthecobacter</taxon>
    </lineage>
</organism>